<sequence>MPTRSSAGGRAAVGVEERRQLINIAYRLLGSLADAEDAVQEAYTRWYALSRREREAIVSPAAWLTTVASRICLNQLTSARARREQYVGEWLPEPLPDPSEWRGAPEGDPADRITLDESVGMALLVVLDAMSPAQRVAFVLHDVFRYPFAEVARIVGRTPAACRQLASSARRRVREADAGPAGAPAQDRRDAAVVRDLKRAWQRQDIAALVSLLDPQAVAVGDGGGRASTFRHRQQGAERIARGLVRLIERFPGLALRERTVNGRPGLVGCLDGAVVTVYAFGIGRGGRVRQVWGMRNPEKLRCWPPAGAAPEDAGYAAEGADGSCSNRVEARDEARVAHEKAVAAEKAAKAAAAKATDSPAKKRREVWLGKAEAKLAERYAEHG</sequence>
<dbReference type="PANTHER" id="PTHR30173">
    <property type="entry name" value="SIGMA 19 FACTOR"/>
    <property type="match status" value="1"/>
</dbReference>
<dbReference type="Proteomes" id="UP000243342">
    <property type="component" value="Unassembled WGS sequence"/>
</dbReference>
<reference evidence="8 9" key="1">
    <citation type="submission" date="2016-10" db="EMBL/GenBank/DDBJ databases">
        <title>Genome sequence of Streptomyces gilvigriseus MUSC 26.</title>
        <authorList>
            <person name="Lee L.-H."/>
            <person name="Ser H.-L."/>
        </authorList>
    </citation>
    <scope>NUCLEOTIDE SEQUENCE [LARGE SCALE GENOMIC DNA]</scope>
    <source>
        <strain evidence="8 9">MUSC 26</strain>
    </source>
</reference>
<dbReference type="InterPro" id="IPR007627">
    <property type="entry name" value="RNA_pol_sigma70_r2"/>
</dbReference>
<dbReference type="InterPro" id="IPR014284">
    <property type="entry name" value="RNA_pol_sigma-70_dom"/>
</dbReference>
<evidence type="ECO:0000313" key="8">
    <source>
        <dbReference type="EMBL" id="OIV36436.1"/>
    </source>
</evidence>
<dbReference type="GO" id="GO:0003677">
    <property type="term" value="F:DNA binding"/>
    <property type="evidence" value="ECO:0007669"/>
    <property type="project" value="InterPro"/>
</dbReference>
<feature type="domain" description="RNA polymerase sigma factor 70 region 4 type 2" evidence="7">
    <location>
        <begin position="122"/>
        <end position="172"/>
    </location>
</feature>
<evidence type="ECO:0000313" key="9">
    <source>
        <dbReference type="Proteomes" id="UP000243342"/>
    </source>
</evidence>
<keyword evidence="3" id="KW-0805">Transcription regulation</keyword>
<dbReference type="SUPFAM" id="SSF54427">
    <property type="entry name" value="NTF2-like"/>
    <property type="match status" value="1"/>
</dbReference>
<dbReference type="AlphaFoldDB" id="A0A1J7C4D7"/>
<accession>A0A1J7C4D7</accession>
<keyword evidence="4" id="KW-0731">Sigma factor</keyword>
<dbReference type="GO" id="GO:0006352">
    <property type="term" value="P:DNA-templated transcription initiation"/>
    <property type="evidence" value="ECO:0007669"/>
    <property type="project" value="InterPro"/>
</dbReference>
<comment type="similarity">
    <text evidence="1">Belongs to the sigma-70 factor family. ECF subfamily.</text>
</comment>
<comment type="subunit">
    <text evidence="2">Interacts transiently with the RNA polymerase catalytic core formed by RpoA, RpoB, RpoC and RpoZ (2 alpha, 1 beta, 1 beta' and 1 omega subunit) to form the RNA polymerase holoenzyme that can initiate transcription.</text>
</comment>
<evidence type="ECO:0000256" key="5">
    <source>
        <dbReference type="ARBA" id="ARBA00023163"/>
    </source>
</evidence>
<dbReference type="InterPro" id="IPR013325">
    <property type="entry name" value="RNA_pol_sigma_r2"/>
</dbReference>
<dbReference type="GO" id="GO:0016987">
    <property type="term" value="F:sigma factor activity"/>
    <property type="evidence" value="ECO:0007669"/>
    <property type="project" value="UniProtKB-KW"/>
</dbReference>
<dbReference type="InterPro" id="IPR052704">
    <property type="entry name" value="ECF_Sigma-70_Domain"/>
</dbReference>
<dbReference type="InterPro" id="IPR013249">
    <property type="entry name" value="RNA_pol_sigma70_r4_t2"/>
</dbReference>
<dbReference type="NCBIfam" id="TIGR02937">
    <property type="entry name" value="sigma70-ECF"/>
    <property type="match status" value="1"/>
</dbReference>
<feature type="domain" description="RNA polymerase sigma-70 region 2" evidence="6">
    <location>
        <begin position="17"/>
        <end position="80"/>
    </location>
</feature>
<evidence type="ECO:0000259" key="7">
    <source>
        <dbReference type="Pfam" id="PF08281"/>
    </source>
</evidence>
<evidence type="ECO:0000256" key="4">
    <source>
        <dbReference type="ARBA" id="ARBA00023082"/>
    </source>
</evidence>
<evidence type="ECO:0000256" key="1">
    <source>
        <dbReference type="ARBA" id="ARBA00010641"/>
    </source>
</evidence>
<dbReference type="NCBIfam" id="NF007214">
    <property type="entry name" value="PRK09636.1"/>
    <property type="match status" value="1"/>
</dbReference>
<dbReference type="STRING" id="1428644.BIV57_16370"/>
<evidence type="ECO:0000259" key="6">
    <source>
        <dbReference type="Pfam" id="PF04542"/>
    </source>
</evidence>
<dbReference type="Pfam" id="PF08281">
    <property type="entry name" value="Sigma70_r4_2"/>
    <property type="match status" value="1"/>
</dbReference>
<dbReference type="SUPFAM" id="SSF88659">
    <property type="entry name" value="Sigma3 and sigma4 domains of RNA polymerase sigma factors"/>
    <property type="match status" value="1"/>
</dbReference>
<dbReference type="SUPFAM" id="SSF88946">
    <property type="entry name" value="Sigma2 domain of RNA polymerase sigma factors"/>
    <property type="match status" value="1"/>
</dbReference>
<dbReference type="Pfam" id="PF04542">
    <property type="entry name" value="Sigma70_r2"/>
    <property type="match status" value="1"/>
</dbReference>
<dbReference type="InterPro" id="IPR013324">
    <property type="entry name" value="RNA_pol_sigma_r3/r4-like"/>
</dbReference>
<organism evidence="8 9">
    <name type="scientific">Mangrovactinospora gilvigrisea</name>
    <dbReference type="NCBI Taxonomy" id="1428644"/>
    <lineage>
        <taxon>Bacteria</taxon>
        <taxon>Bacillati</taxon>
        <taxon>Actinomycetota</taxon>
        <taxon>Actinomycetes</taxon>
        <taxon>Kitasatosporales</taxon>
        <taxon>Streptomycetaceae</taxon>
        <taxon>Mangrovactinospora</taxon>
    </lineage>
</organism>
<comment type="caution">
    <text evidence="8">The sequence shown here is derived from an EMBL/GenBank/DDBJ whole genome shotgun (WGS) entry which is preliminary data.</text>
</comment>
<protein>
    <submittedName>
        <fullName evidence="8">RNA polymerase subunit sigma-24</fullName>
    </submittedName>
</protein>
<evidence type="ECO:0000256" key="3">
    <source>
        <dbReference type="ARBA" id="ARBA00023015"/>
    </source>
</evidence>
<keyword evidence="9" id="KW-1185">Reference proteome</keyword>
<dbReference type="Gene3D" id="1.10.10.10">
    <property type="entry name" value="Winged helix-like DNA-binding domain superfamily/Winged helix DNA-binding domain"/>
    <property type="match status" value="1"/>
</dbReference>
<dbReference type="OrthoDB" id="3211555at2"/>
<dbReference type="PANTHER" id="PTHR30173:SF43">
    <property type="entry name" value="ECF RNA POLYMERASE SIGMA FACTOR SIGI-RELATED"/>
    <property type="match status" value="1"/>
</dbReference>
<dbReference type="InterPro" id="IPR036388">
    <property type="entry name" value="WH-like_DNA-bd_sf"/>
</dbReference>
<dbReference type="EMBL" id="MLCF01000094">
    <property type="protein sequence ID" value="OIV36436.1"/>
    <property type="molecule type" value="Genomic_DNA"/>
</dbReference>
<proteinExistence type="inferred from homology"/>
<dbReference type="InterPro" id="IPR032710">
    <property type="entry name" value="NTF2-like_dom_sf"/>
</dbReference>
<evidence type="ECO:0000256" key="2">
    <source>
        <dbReference type="ARBA" id="ARBA00011344"/>
    </source>
</evidence>
<keyword evidence="5" id="KW-0804">Transcription</keyword>
<name>A0A1J7C4D7_9ACTN</name>
<gene>
    <name evidence="8" type="ORF">BIV57_16370</name>
</gene>
<dbReference type="Gene3D" id="3.10.450.50">
    <property type="match status" value="1"/>
</dbReference>
<dbReference type="Gene3D" id="1.10.1740.10">
    <property type="match status" value="1"/>
</dbReference>